<name>A0A502HSF2_9PSED</name>
<dbReference type="AlphaFoldDB" id="A0A502HSF2"/>
<protein>
    <submittedName>
        <fullName evidence="1">Uncharacterized protein</fullName>
    </submittedName>
</protein>
<sequence length="136" mass="15378">MKIDLPGIDDQQTCIFEQATKEAIAQLQANLQAPKLAPQTEVDEGAYPRTHLLREQEGWEPPHPDLVGAYFRHFQANFSGYHSDGKLAILLGLSSDRRIREFKQGRRAVPYGVWRTFLVMTGRAPQDVLPVLAYMA</sequence>
<evidence type="ECO:0000313" key="2">
    <source>
        <dbReference type="Proteomes" id="UP000317933"/>
    </source>
</evidence>
<organism evidence="1 2">
    <name type="scientific">Pseudomonas arsenicoxydans</name>
    <dbReference type="NCBI Taxonomy" id="702115"/>
    <lineage>
        <taxon>Bacteria</taxon>
        <taxon>Pseudomonadati</taxon>
        <taxon>Pseudomonadota</taxon>
        <taxon>Gammaproteobacteria</taxon>
        <taxon>Pseudomonadales</taxon>
        <taxon>Pseudomonadaceae</taxon>
        <taxon>Pseudomonas</taxon>
    </lineage>
</organism>
<comment type="caution">
    <text evidence="1">The sequence shown here is derived from an EMBL/GenBank/DDBJ whole genome shotgun (WGS) entry which is preliminary data.</text>
</comment>
<reference evidence="1 2" key="1">
    <citation type="journal article" date="2019" name="Environ. Microbiol.">
        <title>Species interactions and distinct microbial communities in high Arctic permafrost affected cryosols are associated with the CH4 and CO2 gas fluxes.</title>
        <authorList>
            <person name="Altshuler I."/>
            <person name="Hamel J."/>
            <person name="Turney S."/>
            <person name="Magnuson E."/>
            <person name="Levesque R."/>
            <person name="Greer C."/>
            <person name="Whyte L.G."/>
        </authorList>
    </citation>
    <scope>NUCLEOTIDE SEQUENCE [LARGE SCALE GENOMIC DNA]</scope>
    <source>
        <strain evidence="1 2">E3</strain>
    </source>
</reference>
<dbReference type="EMBL" id="RCZE01000008">
    <property type="protein sequence ID" value="TPG76292.1"/>
    <property type="molecule type" value="Genomic_DNA"/>
</dbReference>
<dbReference type="RefSeq" id="WP_140668732.1">
    <property type="nucleotide sequence ID" value="NZ_RCZE01000008.1"/>
</dbReference>
<accession>A0A502HSF2</accession>
<gene>
    <name evidence="1" type="ORF">EAH78_18175</name>
</gene>
<proteinExistence type="predicted"/>
<dbReference type="Proteomes" id="UP000317933">
    <property type="component" value="Unassembled WGS sequence"/>
</dbReference>
<evidence type="ECO:0000313" key="1">
    <source>
        <dbReference type="EMBL" id="TPG76292.1"/>
    </source>
</evidence>